<evidence type="ECO:0000256" key="8">
    <source>
        <dbReference type="PIRSR" id="PIRSR602481-2"/>
    </source>
</evidence>
<comment type="cofactor">
    <cofactor evidence="8">
        <name>Mn(2+)</name>
        <dbReference type="ChEBI" id="CHEBI:29035"/>
    </cofactor>
    <cofactor evidence="8">
        <name>Fe(2+)</name>
        <dbReference type="ChEBI" id="CHEBI:29033"/>
    </cofactor>
    <text evidence="8">Binds 1 Mn(2+) or Fe(2+) ion per subunit.</text>
</comment>
<dbReference type="InterPro" id="IPR036390">
    <property type="entry name" value="WH_DNA-bd_sf"/>
</dbReference>
<evidence type="ECO:0000313" key="10">
    <source>
        <dbReference type="Proteomes" id="UP000095485"/>
    </source>
</evidence>
<keyword evidence="8" id="KW-0408">Iron</keyword>
<dbReference type="CDD" id="cd07153">
    <property type="entry name" value="Fur_like"/>
    <property type="match status" value="1"/>
</dbReference>
<keyword evidence="3 7" id="KW-0862">Zinc</keyword>
<evidence type="ECO:0000256" key="6">
    <source>
        <dbReference type="ARBA" id="ARBA00023163"/>
    </source>
</evidence>
<name>A0A174QL47_9FIRM</name>
<dbReference type="GO" id="GO:0000976">
    <property type="term" value="F:transcription cis-regulatory region binding"/>
    <property type="evidence" value="ECO:0007669"/>
    <property type="project" value="TreeGrafter"/>
</dbReference>
<feature type="binding site" evidence="7">
    <location>
        <position position="85"/>
    </location>
    <ligand>
        <name>Zn(2+)</name>
        <dbReference type="ChEBI" id="CHEBI:29105"/>
    </ligand>
</feature>
<dbReference type="EMBL" id="CZAY01000012">
    <property type="protein sequence ID" value="CUP70909.1"/>
    <property type="molecule type" value="Genomic_DNA"/>
</dbReference>
<organism evidence="9 10">
    <name type="scientific">Dorea longicatena</name>
    <dbReference type="NCBI Taxonomy" id="88431"/>
    <lineage>
        <taxon>Bacteria</taxon>
        <taxon>Bacillati</taxon>
        <taxon>Bacillota</taxon>
        <taxon>Clostridia</taxon>
        <taxon>Lachnospirales</taxon>
        <taxon>Lachnospiraceae</taxon>
        <taxon>Dorea</taxon>
    </lineage>
</organism>
<comment type="cofactor">
    <cofactor evidence="7">
        <name>Zn(2+)</name>
        <dbReference type="ChEBI" id="CHEBI:29105"/>
    </cofactor>
    <text evidence="7">Binds 1 zinc ion per subunit.</text>
</comment>
<dbReference type="Proteomes" id="UP000095485">
    <property type="component" value="Unassembled WGS sequence"/>
</dbReference>
<proteinExistence type="inferred from homology"/>
<feature type="binding site" evidence="7">
    <location>
        <position position="124"/>
    </location>
    <ligand>
        <name>Zn(2+)</name>
        <dbReference type="ChEBI" id="CHEBI:29105"/>
    </ligand>
</feature>
<dbReference type="Gene3D" id="1.10.10.10">
    <property type="entry name" value="Winged helix-like DNA-binding domain superfamily/Winged helix DNA-binding domain"/>
    <property type="match status" value="1"/>
</dbReference>
<comment type="similarity">
    <text evidence="1">Belongs to the Fur family.</text>
</comment>
<dbReference type="PANTHER" id="PTHR33202">
    <property type="entry name" value="ZINC UPTAKE REGULATION PROTEIN"/>
    <property type="match status" value="1"/>
</dbReference>
<dbReference type="Gene3D" id="3.30.1490.190">
    <property type="match status" value="1"/>
</dbReference>
<dbReference type="GO" id="GO:0003700">
    <property type="term" value="F:DNA-binding transcription factor activity"/>
    <property type="evidence" value="ECO:0007669"/>
    <property type="project" value="InterPro"/>
</dbReference>
<evidence type="ECO:0000256" key="7">
    <source>
        <dbReference type="PIRSR" id="PIRSR602481-1"/>
    </source>
</evidence>
<keyword evidence="5" id="KW-0238">DNA-binding</keyword>
<sequence length="135" mass="15187">MAALKYSKQRASIKEYLLHTTAHPTADTVYLHIKEEFPNISLGTVYRNLNLLADIGEALRIPTPAGGDRFDGRCEPHYHVVCTNCGKVFDLEMDDSYIQKINEDANACFDGIIESHTTLFHGLCAECIKKKNENK</sequence>
<feature type="binding site" evidence="7">
    <location>
        <position position="82"/>
    </location>
    <ligand>
        <name>Zn(2+)</name>
        <dbReference type="ChEBI" id="CHEBI:29105"/>
    </ligand>
</feature>
<keyword evidence="6" id="KW-0804">Transcription</keyword>
<protein>
    <submittedName>
        <fullName evidence="9">Peroxide-responsive repressor perR</fullName>
    </submittedName>
</protein>
<accession>A0A174QL47</accession>
<feature type="binding site" evidence="7">
    <location>
        <position position="127"/>
    </location>
    <ligand>
        <name>Zn(2+)</name>
        <dbReference type="ChEBI" id="CHEBI:29105"/>
    </ligand>
</feature>
<dbReference type="AlphaFoldDB" id="A0A174QL47"/>
<dbReference type="GeneID" id="96229069"/>
<gene>
    <name evidence="9" type="primary">perR_2</name>
    <name evidence="9" type="ORF">ERS852526_01783</name>
</gene>
<keyword evidence="4" id="KW-0805">Transcription regulation</keyword>
<dbReference type="InterPro" id="IPR043135">
    <property type="entry name" value="Fur_C"/>
</dbReference>
<dbReference type="RefSeq" id="WP_055283309.1">
    <property type="nucleotide sequence ID" value="NZ_CZAY01000012.1"/>
</dbReference>
<keyword evidence="2" id="KW-0678">Repressor</keyword>
<dbReference type="STRING" id="88431.ERS852423_01494"/>
<dbReference type="GO" id="GO:1900376">
    <property type="term" value="P:regulation of secondary metabolite biosynthetic process"/>
    <property type="evidence" value="ECO:0007669"/>
    <property type="project" value="TreeGrafter"/>
</dbReference>
<reference evidence="9 10" key="1">
    <citation type="submission" date="2015-09" db="EMBL/GenBank/DDBJ databases">
        <authorList>
            <consortium name="Pathogen Informatics"/>
        </authorList>
    </citation>
    <scope>NUCLEOTIDE SEQUENCE [LARGE SCALE GENOMIC DNA]</scope>
    <source>
        <strain evidence="9 10">2789STDY5834914</strain>
    </source>
</reference>
<keyword evidence="7" id="KW-0479">Metal-binding</keyword>
<dbReference type="GO" id="GO:0045892">
    <property type="term" value="P:negative regulation of DNA-templated transcription"/>
    <property type="evidence" value="ECO:0007669"/>
    <property type="project" value="TreeGrafter"/>
</dbReference>
<evidence type="ECO:0000256" key="1">
    <source>
        <dbReference type="ARBA" id="ARBA00007957"/>
    </source>
</evidence>
<feature type="binding site" evidence="8">
    <location>
        <position position="116"/>
    </location>
    <ligand>
        <name>Fe cation</name>
        <dbReference type="ChEBI" id="CHEBI:24875"/>
    </ligand>
</feature>
<evidence type="ECO:0000256" key="4">
    <source>
        <dbReference type="ARBA" id="ARBA00023015"/>
    </source>
</evidence>
<dbReference type="InterPro" id="IPR036388">
    <property type="entry name" value="WH-like_DNA-bd_sf"/>
</dbReference>
<evidence type="ECO:0000256" key="3">
    <source>
        <dbReference type="ARBA" id="ARBA00022833"/>
    </source>
</evidence>
<dbReference type="SUPFAM" id="SSF46785">
    <property type="entry name" value="Winged helix' DNA-binding domain"/>
    <property type="match status" value="1"/>
</dbReference>
<dbReference type="GO" id="GO:0008270">
    <property type="term" value="F:zinc ion binding"/>
    <property type="evidence" value="ECO:0007669"/>
    <property type="project" value="TreeGrafter"/>
</dbReference>
<evidence type="ECO:0000256" key="2">
    <source>
        <dbReference type="ARBA" id="ARBA00022491"/>
    </source>
</evidence>
<dbReference type="PANTHER" id="PTHR33202:SF7">
    <property type="entry name" value="FERRIC UPTAKE REGULATION PROTEIN"/>
    <property type="match status" value="1"/>
</dbReference>
<dbReference type="InterPro" id="IPR002481">
    <property type="entry name" value="FUR"/>
</dbReference>
<dbReference type="OrthoDB" id="8659436at2"/>
<evidence type="ECO:0000256" key="5">
    <source>
        <dbReference type="ARBA" id="ARBA00023125"/>
    </source>
</evidence>
<evidence type="ECO:0000313" key="9">
    <source>
        <dbReference type="EMBL" id="CUP70909.1"/>
    </source>
</evidence>
<dbReference type="Pfam" id="PF01475">
    <property type="entry name" value="FUR"/>
    <property type="match status" value="1"/>
</dbReference>